<dbReference type="InterPro" id="IPR035906">
    <property type="entry name" value="MetI-like_sf"/>
</dbReference>
<evidence type="ECO:0000256" key="4">
    <source>
        <dbReference type="ARBA" id="ARBA00022692"/>
    </source>
</evidence>
<dbReference type="Pfam" id="PF19300">
    <property type="entry name" value="BPD_transp_1_N"/>
    <property type="match status" value="1"/>
</dbReference>
<feature type="transmembrane region" description="Helical" evidence="7">
    <location>
        <begin position="145"/>
        <end position="171"/>
    </location>
</feature>
<proteinExistence type="inferred from homology"/>
<comment type="similarity">
    <text evidence="7">Belongs to the binding-protein-dependent transport system permease family.</text>
</comment>
<evidence type="ECO:0000256" key="6">
    <source>
        <dbReference type="ARBA" id="ARBA00023136"/>
    </source>
</evidence>
<protein>
    <submittedName>
        <fullName evidence="9">Peptide/nickel transport system permease protein</fullName>
    </submittedName>
</protein>
<sequence>MTPFLTSLTRQLAHLVAVLLLVTMAGTALISLMPSEPAIAILGPTATDEQIAEFNAEHGYDQPLPVQYVQWLGGALTGDLGNSIHSGEPVVDTLLDRLPVTLQLTVLALLLSLAVAVPLAFAAASRENTVLDRVLSRTASGVLSIPIFVLGVLLVYVFAVTSGLFPVAGWAPMSAGLGENLRYVALPVLALALAEFPAFYRLLRSDVISTLNTDFIRTATVRGLPRWYIMLRHVLRPSSLPLITVAAVTFGRLLAGSVVVESLFGLPGLGNLALQSVPSQDIPMIQGIVVLVAITYVLINTAVDRSYSILDPRMRA</sequence>
<dbReference type="GO" id="GO:0005886">
    <property type="term" value="C:plasma membrane"/>
    <property type="evidence" value="ECO:0007669"/>
    <property type="project" value="UniProtKB-SubCell"/>
</dbReference>
<feature type="transmembrane region" description="Helical" evidence="7">
    <location>
        <begin position="240"/>
        <end position="264"/>
    </location>
</feature>
<keyword evidence="3" id="KW-1003">Cell membrane</keyword>
<feature type="transmembrane region" description="Helical" evidence="7">
    <location>
        <begin position="284"/>
        <end position="303"/>
    </location>
</feature>
<evidence type="ECO:0000259" key="8">
    <source>
        <dbReference type="PROSITE" id="PS50928"/>
    </source>
</evidence>
<evidence type="ECO:0000313" key="10">
    <source>
        <dbReference type="Proteomes" id="UP000523007"/>
    </source>
</evidence>
<feature type="transmembrane region" description="Helical" evidence="7">
    <location>
        <begin position="12"/>
        <end position="33"/>
    </location>
</feature>
<evidence type="ECO:0000256" key="3">
    <source>
        <dbReference type="ARBA" id="ARBA00022475"/>
    </source>
</evidence>
<feature type="transmembrane region" description="Helical" evidence="7">
    <location>
        <begin position="102"/>
        <end position="124"/>
    </location>
</feature>
<evidence type="ECO:0000256" key="7">
    <source>
        <dbReference type="RuleBase" id="RU363032"/>
    </source>
</evidence>
<keyword evidence="10" id="KW-1185">Reference proteome</keyword>
<comment type="subcellular location">
    <subcellularLocation>
        <location evidence="1 7">Cell membrane</location>
        <topology evidence="1 7">Multi-pass membrane protein</topology>
    </subcellularLocation>
</comment>
<comment type="caution">
    <text evidence="9">The sequence shown here is derived from an EMBL/GenBank/DDBJ whole genome shotgun (WGS) entry which is preliminary data.</text>
</comment>
<keyword evidence="6 7" id="KW-0472">Membrane</keyword>
<dbReference type="SUPFAM" id="SSF161098">
    <property type="entry name" value="MetI-like"/>
    <property type="match status" value="1"/>
</dbReference>
<dbReference type="CDD" id="cd06261">
    <property type="entry name" value="TM_PBP2"/>
    <property type="match status" value="1"/>
</dbReference>
<dbReference type="PROSITE" id="PS50928">
    <property type="entry name" value="ABC_TM1"/>
    <property type="match status" value="1"/>
</dbReference>
<evidence type="ECO:0000313" key="9">
    <source>
        <dbReference type="EMBL" id="MBB4932887.1"/>
    </source>
</evidence>
<dbReference type="PANTHER" id="PTHR43163">
    <property type="entry name" value="DIPEPTIDE TRANSPORT SYSTEM PERMEASE PROTEIN DPPB-RELATED"/>
    <property type="match status" value="1"/>
</dbReference>
<evidence type="ECO:0000256" key="2">
    <source>
        <dbReference type="ARBA" id="ARBA00022448"/>
    </source>
</evidence>
<dbReference type="AlphaFoldDB" id="A0A7W7RJ97"/>
<organism evidence="9 10">
    <name type="scientific">Lipingzhangella halophila</name>
    <dbReference type="NCBI Taxonomy" id="1783352"/>
    <lineage>
        <taxon>Bacteria</taxon>
        <taxon>Bacillati</taxon>
        <taxon>Actinomycetota</taxon>
        <taxon>Actinomycetes</taxon>
        <taxon>Streptosporangiales</taxon>
        <taxon>Nocardiopsidaceae</taxon>
        <taxon>Lipingzhangella</taxon>
    </lineage>
</organism>
<evidence type="ECO:0000256" key="5">
    <source>
        <dbReference type="ARBA" id="ARBA00022989"/>
    </source>
</evidence>
<dbReference type="InterPro" id="IPR045621">
    <property type="entry name" value="BPD_transp_1_N"/>
</dbReference>
<feature type="transmembrane region" description="Helical" evidence="7">
    <location>
        <begin position="183"/>
        <end position="203"/>
    </location>
</feature>
<dbReference type="GO" id="GO:0055085">
    <property type="term" value="P:transmembrane transport"/>
    <property type="evidence" value="ECO:0007669"/>
    <property type="project" value="InterPro"/>
</dbReference>
<evidence type="ECO:0000256" key="1">
    <source>
        <dbReference type="ARBA" id="ARBA00004651"/>
    </source>
</evidence>
<keyword evidence="4 7" id="KW-0812">Transmembrane</keyword>
<name>A0A7W7RJ97_9ACTN</name>
<dbReference type="Proteomes" id="UP000523007">
    <property type="component" value="Unassembled WGS sequence"/>
</dbReference>
<accession>A0A7W7RJ97</accession>
<reference evidence="9 10" key="1">
    <citation type="submission" date="2020-08" db="EMBL/GenBank/DDBJ databases">
        <title>Sequencing the genomes of 1000 actinobacteria strains.</title>
        <authorList>
            <person name="Klenk H.-P."/>
        </authorList>
    </citation>
    <scope>NUCLEOTIDE SEQUENCE [LARGE SCALE GENOMIC DNA]</scope>
    <source>
        <strain evidence="9 10">DSM 102030</strain>
    </source>
</reference>
<dbReference type="EMBL" id="JACHJT010000001">
    <property type="protein sequence ID" value="MBB4932887.1"/>
    <property type="molecule type" value="Genomic_DNA"/>
</dbReference>
<keyword evidence="5 7" id="KW-1133">Transmembrane helix</keyword>
<dbReference type="Pfam" id="PF00528">
    <property type="entry name" value="BPD_transp_1"/>
    <property type="match status" value="1"/>
</dbReference>
<dbReference type="Gene3D" id="1.10.3720.10">
    <property type="entry name" value="MetI-like"/>
    <property type="match status" value="1"/>
</dbReference>
<feature type="domain" description="ABC transmembrane type-1" evidence="8">
    <location>
        <begin position="98"/>
        <end position="303"/>
    </location>
</feature>
<keyword evidence="2 7" id="KW-0813">Transport</keyword>
<dbReference type="RefSeq" id="WP_184580583.1">
    <property type="nucleotide sequence ID" value="NZ_JACHJT010000001.1"/>
</dbReference>
<gene>
    <name evidence="9" type="ORF">F4561_003707</name>
</gene>
<dbReference type="PANTHER" id="PTHR43163:SF3">
    <property type="entry name" value="PEPTIDE ABC TRANSPORTER PERMEASE PROTEIN"/>
    <property type="match status" value="1"/>
</dbReference>
<dbReference type="InterPro" id="IPR000515">
    <property type="entry name" value="MetI-like"/>
</dbReference>